<dbReference type="InterPro" id="IPR000073">
    <property type="entry name" value="AB_hydrolase_1"/>
</dbReference>
<keyword evidence="1" id="KW-0378">Hydrolase</keyword>
<dbReference type="Pfam" id="PF12697">
    <property type="entry name" value="Abhydrolase_6"/>
    <property type="match status" value="1"/>
</dbReference>
<evidence type="ECO:0000256" key="2">
    <source>
        <dbReference type="ARBA" id="ARBA00022963"/>
    </source>
</evidence>
<evidence type="ECO:0000313" key="6">
    <source>
        <dbReference type="Proteomes" id="UP000634667"/>
    </source>
</evidence>
<dbReference type="Gene3D" id="3.40.50.1820">
    <property type="entry name" value="alpha/beta hydrolase"/>
    <property type="match status" value="1"/>
</dbReference>
<proteinExistence type="predicted"/>
<dbReference type="PANTHER" id="PTHR10272">
    <property type="entry name" value="PLATELET-ACTIVATING FACTOR ACETYLHYDROLASE"/>
    <property type="match status" value="1"/>
</dbReference>
<dbReference type="SUPFAM" id="SSF53474">
    <property type="entry name" value="alpha/beta-Hydrolases"/>
    <property type="match status" value="1"/>
</dbReference>
<reference evidence="6" key="1">
    <citation type="journal article" date="2019" name="Int. J. Syst. Evol. Microbiol.">
        <title>The Global Catalogue of Microorganisms (GCM) 10K type strain sequencing project: providing services to taxonomists for standard genome sequencing and annotation.</title>
        <authorList>
            <consortium name="The Broad Institute Genomics Platform"/>
            <consortium name="The Broad Institute Genome Sequencing Center for Infectious Disease"/>
            <person name="Wu L."/>
            <person name="Ma J."/>
        </authorList>
    </citation>
    <scope>NUCLEOTIDE SEQUENCE [LARGE SCALE GENOMIC DNA]</scope>
    <source>
        <strain evidence="6">KCTC 23723</strain>
    </source>
</reference>
<evidence type="ECO:0000256" key="3">
    <source>
        <dbReference type="ARBA" id="ARBA00023098"/>
    </source>
</evidence>
<comment type="caution">
    <text evidence="5">The sequence shown here is derived from an EMBL/GenBank/DDBJ whole genome shotgun (WGS) entry which is preliminary data.</text>
</comment>
<feature type="domain" description="AB hydrolase-1" evidence="4">
    <location>
        <begin position="108"/>
        <end position="358"/>
    </location>
</feature>
<evidence type="ECO:0000259" key="4">
    <source>
        <dbReference type="Pfam" id="PF12697"/>
    </source>
</evidence>
<evidence type="ECO:0000313" key="5">
    <source>
        <dbReference type="EMBL" id="GGW52618.1"/>
    </source>
</evidence>
<dbReference type="Proteomes" id="UP000634667">
    <property type="component" value="Unassembled WGS sequence"/>
</dbReference>
<evidence type="ECO:0000256" key="1">
    <source>
        <dbReference type="ARBA" id="ARBA00022801"/>
    </source>
</evidence>
<accession>A0ABQ2WEN7</accession>
<keyword evidence="3" id="KW-0443">Lipid metabolism</keyword>
<dbReference type="PANTHER" id="PTHR10272:SF0">
    <property type="entry name" value="PLATELET-ACTIVATING FACTOR ACETYLHYDROLASE"/>
    <property type="match status" value="1"/>
</dbReference>
<dbReference type="EMBL" id="BMYR01000002">
    <property type="protein sequence ID" value="GGW52618.1"/>
    <property type="molecule type" value="Genomic_DNA"/>
</dbReference>
<name>A0ABQ2WEN7_9ALTE</name>
<organism evidence="5 6">
    <name type="scientific">Alishewanella tabrizica</name>
    <dbReference type="NCBI Taxonomy" id="671278"/>
    <lineage>
        <taxon>Bacteria</taxon>
        <taxon>Pseudomonadati</taxon>
        <taxon>Pseudomonadota</taxon>
        <taxon>Gammaproteobacteria</taxon>
        <taxon>Alteromonadales</taxon>
        <taxon>Alteromonadaceae</taxon>
        <taxon>Alishewanella</taxon>
    </lineage>
</organism>
<protein>
    <recommendedName>
        <fullName evidence="4">AB hydrolase-1 domain-containing protein</fullName>
    </recommendedName>
</protein>
<keyword evidence="2" id="KW-0442">Lipid degradation</keyword>
<keyword evidence="6" id="KW-1185">Reference proteome</keyword>
<dbReference type="InterPro" id="IPR029058">
    <property type="entry name" value="AB_hydrolase_fold"/>
</dbReference>
<gene>
    <name evidence="5" type="ORF">GCM10008111_05840</name>
</gene>
<sequence>MFAFFSLNRLSFSRKLSRVLRQKPFCAGLSSLFLLFVFIGCAQKPAPDHTLWQQQLQLPSVVYAEQVTQRLSQRVTEIDFNWLDTRRDRQVPALLFKPVGRQKAKALIVFSHGLGGSKERYAYLGQYWASQGYASLHLQHVGSDRQVWRGSRLLLPFRLMDAADASEALARVQDVTFALDQFLASDYATDINHEHIIMAGHSYGANTAMLLSGAQVEQNGSTVSLKDPRIKAAILISAPPFYNSQSLVSVLSDIHLPTLHITTTEDEIRVPGFYSAPQDRFDLYEAMASHYKILAVFSAGSHNIFSGWRRNAEPTAQQQVIKAATQALSTAFIDEVVTGDDRAISAWAQQHQAVLAQFLRTENTAG</sequence>